<protein>
    <submittedName>
        <fullName evidence="2">Uncharacterized protein</fullName>
    </submittedName>
</protein>
<keyword evidence="3" id="KW-1185">Reference proteome</keyword>
<evidence type="ECO:0000313" key="3">
    <source>
        <dbReference type="Proteomes" id="UP000015104"/>
    </source>
</evidence>
<dbReference type="EMBL" id="CAEY01001343">
    <property type="status" value="NOT_ANNOTATED_CDS"/>
    <property type="molecule type" value="Genomic_DNA"/>
</dbReference>
<dbReference type="Proteomes" id="UP000015104">
    <property type="component" value="Unassembled WGS sequence"/>
</dbReference>
<accession>T1K169</accession>
<keyword evidence="1" id="KW-1133">Transmembrane helix</keyword>
<feature type="transmembrane region" description="Helical" evidence="1">
    <location>
        <begin position="40"/>
        <end position="57"/>
    </location>
</feature>
<dbReference type="HOGENOM" id="CLU_2018139_0_0_1"/>
<keyword evidence="1" id="KW-0812">Transmembrane</keyword>
<reference evidence="3" key="1">
    <citation type="submission" date="2011-08" db="EMBL/GenBank/DDBJ databases">
        <authorList>
            <person name="Rombauts S."/>
        </authorList>
    </citation>
    <scope>NUCLEOTIDE SEQUENCE</scope>
    <source>
        <strain evidence="3">London</strain>
    </source>
</reference>
<sequence length="123" mass="14451">MVVELHEVMCTVLIRQARIPSHYVPIDPETAQKWYDRFRFAYMFVAFQTVGVAYYLVQKEKREGAAYNIEETQVEQAIRVLGLTKVKVITLGKDAPEPYFIDAETVRQNREEKKKQLFDKYSV</sequence>
<evidence type="ECO:0000256" key="1">
    <source>
        <dbReference type="SAM" id="Phobius"/>
    </source>
</evidence>
<evidence type="ECO:0000313" key="2">
    <source>
        <dbReference type="EnsemblMetazoa" id="tetur04g00210.1"/>
    </source>
</evidence>
<keyword evidence="1" id="KW-0472">Membrane</keyword>
<dbReference type="EnsemblMetazoa" id="tetur04g00210.1">
    <property type="protein sequence ID" value="tetur04g00210.1"/>
    <property type="gene ID" value="tetur04g00210"/>
</dbReference>
<proteinExistence type="predicted"/>
<reference evidence="2" key="2">
    <citation type="submission" date="2015-06" db="UniProtKB">
        <authorList>
            <consortium name="EnsemblMetazoa"/>
        </authorList>
    </citation>
    <scope>IDENTIFICATION</scope>
</reference>
<dbReference type="AlphaFoldDB" id="T1K169"/>
<organism evidence="2 3">
    <name type="scientific">Tetranychus urticae</name>
    <name type="common">Two-spotted spider mite</name>
    <dbReference type="NCBI Taxonomy" id="32264"/>
    <lineage>
        <taxon>Eukaryota</taxon>
        <taxon>Metazoa</taxon>
        <taxon>Ecdysozoa</taxon>
        <taxon>Arthropoda</taxon>
        <taxon>Chelicerata</taxon>
        <taxon>Arachnida</taxon>
        <taxon>Acari</taxon>
        <taxon>Acariformes</taxon>
        <taxon>Trombidiformes</taxon>
        <taxon>Prostigmata</taxon>
        <taxon>Eleutherengona</taxon>
        <taxon>Raphignathae</taxon>
        <taxon>Tetranychoidea</taxon>
        <taxon>Tetranychidae</taxon>
        <taxon>Tetranychus</taxon>
    </lineage>
</organism>
<name>T1K169_TETUR</name>